<protein>
    <recommendedName>
        <fullName evidence="3">HTH cro/C1-type domain-containing protein</fullName>
    </recommendedName>
</protein>
<dbReference type="SMART" id="SM00530">
    <property type="entry name" value="HTH_XRE"/>
    <property type="match status" value="1"/>
</dbReference>
<dbReference type="CDD" id="cd00093">
    <property type="entry name" value="HTH_XRE"/>
    <property type="match status" value="1"/>
</dbReference>
<dbReference type="AlphaFoldDB" id="A0A0R2AQX3"/>
<feature type="transmembrane region" description="Helical" evidence="2">
    <location>
        <begin position="83"/>
        <end position="101"/>
    </location>
</feature>
<dbReference type="GO" id="GO:0003677">
    <property type="term" value="F:DNA binding"/>
    <property type="evidence" value="ECO:0007669"/>
    <property type="project" value="UniProtKB-KW"/>
</dbReference>
<evidence type="ECO:0000256" key="1">
    <source>
        <dbReference type="ARBA" id="ARBA00023125"/>
    </source>
</evidence>
<dbReference type="EMBL" id="AYYQ01000002">
    <property type="protein sequence ID" value="KRM69697.1"/>
    <property type="molecule type" value="Genomic_DNA"/>
</dbReference>
<keyword evidence="5" id="KW-1185">Reference proteome</keyword>
<feature type="transmembrane region" description="Helical" evidence="2">
    <location>
        <begin position="139"/>
        <end position="157"/>
    </location>
</feature>
<feature type="transmembrane region" description="Helical" evidence="2">
    <location>
        <begin position="169"/>
        <end position="194"/>
    </location>
</feature>
<dbReference type="PATRIC" id="fig|1423781.4.peg.904"/>
<dbReference type="Gene3D" id="1.10.260.40">
    <property type="entry name" value="lambda repressor-like DNA-binding domains"/>
    <property type="match status" value="1"/>
</dbReference>
<dbReference type="RefSeq" id="WP_082605232.1">
    <property type="nucleotide sequence ID" value="NZ_AYYQ01000002.1"/>
</dbReference>
<dbReference type="SUPFAM" id="SSF47413">
    <property type="entry name" value="lambda repressor-like DNA-binding domains"/>
    <property type="match status" value="1"/>
</dbReference>
<dbReference type="InterPro" id="IPR010982">
    <property type="entry name" value="Lambda_DNA-bd_dom_sf"/>
</dbReference>
<evidence type="ECO:0000313" key="4">
    <source>
        <dbReference type="EMBL" id="KRM69697.1"/>
    </source>
</evidence>
<dbReference type="InterPro" id="IPR001387">
    <property type="entry name" value="Cro/C1-type_HTH"/>
</dbReference>
<dbReference type="PANTHER" id="PTHR46558:SF13">
    <property type="entry name" value="HTH-TYPE TRANSCRIPTIONAL REGULATOR IMMR"/>
    <property type="match status" value="1"/>
</dbReference>
<organism evidence="4 5">
    <name type="scientific">Apilactobacillus ozensis DSM 23829 = JCM 17196</name>
    <dbReference type="NCBI Taxonomy" id="1423781"/>
    <lineage>
        <taxon>Bacteria</taxon>
        <taxon>Bacillati</taxon>
        <taxon>Bacillota</taxon>
        <taxon>Bacilli</taxon>
        <taxon>Lactobacillales</taxon>
        <taxon>Lactobacillaceae</taxon>
        <taxon>Apilactobacillus</taxon>
    </lineage>
</organism>
<comment type="caution">
    <text evidence="4">The sequence shown here is derived from an EMBL/GenBank/DDBJ whole genome shotgun (WGS) entry which is preliminary data.</text>
</comment>
<dbReference type="OrthoDB" id="9805856at2"/>
<dbReference type="Pfam" id="PF01381">
    <property type="entry name" value="HTH_3"/>
    <property type="match status" value="1"/>
</dbReference>
<dbReference type="PANTHER" id="PTHR46558">
    <property type="entry name" value="TRACRIPTIONAL REGULATORY PROTEIN-RELATED-RELATED"/>
    <property type="match status" value="1"/>
</dbReference>
<keyword evidence="2" id="KW-1133">Transmembrane helix</keyword>
<keyword evidence="2" id="KW-0812">Transmembrane</keyword>
<reference evidence="4 5" key="1">
    <citation type="journal article" date="2015" name="Genome Announc.">
        <title>Expanding the biotechnology potential of lactobacilli through comparative genomics of 213 strains and associated genera.</title>
        <authorList>
            <person name="Sun Z."/>
            <person name="Harris H.M."/>
            <person name="McCann A."/>
            <person name="Guo C."/>
            <person name="Argimon S."/>
            <person name="Zhang W."/>
            <person name="Yang X."/>
            <person name="Jeffery I.B."/>
            <person name="Cooney J.C."/>
            <person name="Kagawa T.F."/>
            <person name="Liu W."/>
            <person name="Song Y."/>
            <person name="Salvetti E."/>
            <person name="Wrobel A."/>
            <person name="Rasinkangas P."/>
            <person name="Parkhill J."/>
            <person name="Rea M.C."/>
            <person name="O'Sullivan O."/>
            <person name="Ritari J."/>
            <person name="Douillard F.P."/>
            <person name="Paul Ross R."/>
            <person name="Yang R."/>
            <person name="Briner A.E."/>
            <person name="Felis G.E."/>
            <person name="de Vos W.M."/>
            <person name="Barrangou R."/>
            <person name="Klaenhammer T.R."/>
            <person name="Caufield P.W."/>
            <person name="Cui Y."/>
            <person name="Zhang H."/>
            <person name="O'Toole P.W."/>
        </authorList>
    </citation>
    <scope>NUCLEOTIDE SEQUENCE [LARGE SCALE GENOMIC DNA]</scope>
    <source>
        <strain evidence="4 5">DSM 23829</strain>
    </source>
</reference>
<sequence>MRFGERLKNERKNKNVSQSEVAKYLHVSRNTISNWENERSYPDIDSLVKISDYYNVSLDTLLKEDIGMKDYLSKKDVIHNIKTFEWLINVAFVISFFYWMFINPSDLHVFIITMIISLVCEFASILINKWRKQIQGDNIFNFALNIGLPLIFISSGIKSILNAIQTNNFIRIMLGGVSVLCFIAITLNNLTVYIKNKKRC</sequence>
<name>A0A0R2AQX3_9LACO</name>
<evidence type="ECO:0000313" key="5">
    <source>
        <dbReference type="Proteomes" id="UP000052012"/>
    </source>
</evidence>
<feature type="transmembrane region" description="Helical" evidence="2">
    <location>
        <begin position="107"/>
        <end position="127"/>
    </location>
</feature>
<dbReference type="Proteomes" id="UP000052012">
    <property type="component" value="Unassembled WGS sequence"/>
</dbReference>
<keyword evidence="1" id="KW-0238">DNA-binding</keyword>
<dbReference type="STRING" id="1423781.FD06_GL000870"/>
<evidence type="ECO:0000256" key="2">
    <source>
        <dbReference type="SAM" id="Phobius"/>
    </source>
</evidence>
<dbReference type="PROSITE" id="PS50943">
    <property type="entry name" value="HTH_CROC1"/>
    <property type="match status" value="1"/>
</dbReference>
<keyword evidence="2" id="KW-0472">Membrane</keyword>
<accession>A0A0R2AQX3</accession>
<proteinExistence type="predicted"/>
<evidence type="ECO:0000259" key="3">
    <source>
        <dbReference type="PROSITE" id="PS50943"/>
    </source>
</evidence>
<gene>
    <name evidence="4" type="ORF">FD06_GL000870</name>
</gene>
<feature type="domain" description="HTH cro/C1-type" evidence="3">
    <location>
        <begin position="7"/>
        <end position="61"/>
    </location>
</feature>